<dbReference type="PROSITE" id="PS01124">
    <property type="entry name" value="HTH_ARAC_FAMILY_2"/>
    <property type="match status" value="1"/>
</dbReference>
<organism evidence="5 6">
    <name type="scientific">Alteraurantiacibacter buctensis</name>
    <dbReference type="NCBI Taxonomy" id="1503981"/>
    <lineage>
        <taxon>Bacteria</taxon>
        <taxon>Pseudomonadati</taxon>
        <taxon>Pseudomonadota</taxon>
        <taxon>Alphaproteobacteria</taxon>
        <taxon>Sphingomonadales</taxon>
        <taxon>Erythrobacteraceae</taxon>
        <taxon>Alteraurantiacibacter</taxon>
    </lineage>
</organism>
<dbReference type="SMART" id="SM00342">
    <property type="entry name" value="HTH_ARAC"/>
    <property type="match status" value="1"/>
</dbReference>
<evidence type="ECO:0000259" key="4">
    <source>
        <dbReference type="PROSITE" id="PS01124"/>
    </source>
</evidence>
<dbReference type="InterPro" id="IPR011051">
    <property type="entry name" value="RmlC_Cupin_sf"/>
</dbReference>
<dbReference type="RefSeq" id="WP_160771117.1">
    <property type="nucleotide sequence ID" value="NZ_WTYV01000002.1"/>
</dbReference>
<dbReference type="CDD" id="cd06999">
    <property type="entry name" value="cupin_HpaA-like_N"/>
    <property type="match status" value="1"/>
</dbReference>
<dbReference type="InterPro" id="IPR018060">
    <property type="entry name" value="HTH_AraC"/>
</dbReference>
<dbReference type="InterPro" id="IPR047264">
    <property type="entry name" value="Cupin_HpaA-like_N"/>
</dbReference>
<dbReference type="Pfam" id="PF12833">
    <property type="entry name" value="HTH_18"/>
    <property type="match status" value="1"/>
</dbReference>
<dbReference type="Gene3D" id="2.60.120.10">
    <property type="entry name" value="Jelly Rolls"/>
    <property type="match status" value="1"/>
</dbReference>
<comment type="caution">
    <text evidence="5">The sequence shown here is derived from an EMBL/GenBank/DDBJ whole genome shotgun (WGS) entry which is preliminary data.</text>
</comment>
<dbReference type="SUPFAM" id="SSF51182">
    <property type="entry name" value="RmlC-like cupins"/>
    <property type="match status" value="1"/>
</dbReference>
<dbReference type="PANTHER" id="PTHR43280:SF32">
    <property type="entry name" value="TRANSCRIPTIONAL REGULATORY PROTEIN"/>
    <property type="match status" value="1"/>
</dbReference>
<dbReference type="Gene3D" id="1.10.10.60">
    <property type="entry name" value="Homeodomain-like"/>
    <property type="match status" value="1"/>
</dbReference>
<accession>A0A844YS48</accession>
<dbReference type="Proteomes" id="UP000466966">
    <property type="component" value="Unassembled WGS sequence"/>
</dbReference>
<dbReference type="EMBL" id="WTYV01000002">
    <property type="protein sequence ID" value="MXO71175.1"/>
    <property type="molecule type" value="Genomic_DNA"/>
</dbReference>
<sequence>MTEQPLPHFFLYGEPSQVADPDFLHVEDLATRSRPGNWRIAPHKHSDLNHLLLIAEGGGTIQYEAESFPFTAPALLAVPARCVHGFTWTTESKGHVLTVAEVQLSQVLATYPELAALFAMPSCIALDADDAAEIDRAMGRIDRELSWAGLGQAAALHAGLLAVLVLAARRLQRAADPPEGTARQRALLARYRELVEQRYRLREPLSTIARMLGVSETSLREACAVTGQSPTAIRDQRAMLEAQRLLAFSALSVAQVGESVGLADPAYFSRFFTRHFGISPAQWRADLKQRKRGGALAEVQG</sequence>
<proteinExistence type="predicted"/>
<dbReference type="AlphaFoldDB" id="A0A844YS48"/>
<dbReference type="InterPro" id="IPR009057">
    <property type="entry name" value="Homeodomain-like_sf"/>
</dbReference>
<reference evidence="5 6" key="1">
    <citation type="submission" date="2019-12" db="EMBL/GenBank/DDBJ databases">
        <title>Genomic-based taxomic classification of the family Erythrobacteraceae.</title>
        <authorList>
            <person name="Xu L."/>
        </authorList>
    </citation>
    <scope>NUCLEOTIDE SEQUENCE [LARGE SCALE GENOMIC DNA]</scope>
    <source>
        <strain evidence="5 6">M0322</strain>
    </source>
</reference>
<dbReference type="InterPro" id="IPR020449">
    <property type="entry name" value="Tscrpt_reg_AraC-type_HTH"/>
</dbReference>
<keyword evidence="2" id="KW-0238">DNA-binding</keyword>
<dbReference type="PRINTS" id="PR00032">
    <property type="entry name" value="HTHARAC"/>
</dbReference>
<evidence type="ECO:0000313" key="6">
    <source>
        <dbReference type="Proteomes" id="UP000466966"/>
    </source>
</evidence>
<protein>
    <submittedName>
        <fullName evidence="5">Helix-turn-helix domain-containing protein</fullName>
    </submittedName>
</protein>
<keyword evidence="6" id="KW-1185">Reference proteome</keyword>
<keyword evidence="1" id="KW-0805">Transcription regulation</keyword>
<dbReference type="GO" id="GO:0003700">
    <property type="term" value="F:DNA-binding transcription factor activity"/>
    <property type="evidence" value="ECO:0007669"/>
    <property type="project" value="InterPro"/>
</dbReference>
<feature type="domain" description="HTH araC/xylS-type" evidence="4">
    <location>
        <begin position="189"/>
        <end position="286"/>
    </location>
</feature>
<evidence type="ECO:0000256" key="2">
    <source>
        <dbReference type="ARBA" id="ARBA00023125"/>
    </source>
</evidence>
<dbReference type="InterPro" id="IPR014710">
    <property type="entry name" value="RmlC-like_jellyroll"/>
</dbReference>
<dbReference type="OrthoDB" id="9802263at2"/>
<evidence type="ECO:0000313" key="5">
    <source>
        <dbReference type="EMBL" id="MXO71175.1"/>
    </source>
</evidence>
<gene>
    <name evidence="5" type="ORF">GRI99_05925</name>
</gene>
<evidence type="ECO:0000256" key="3">
    <source>
        <dbReference type="ARBA" id="ARBA00023163"/>
    </source>
</evidence>
<dbReference type="PANTHER" id="PTHR43280">
    <property type="entry name" value="ARAC-FAMILY TRANSCRIPTIONAL REGULATOR"/>
    <property type="match status" value="1"/>
</dbReference>
<dbReference type="SUPFAM" id="SSF46689">
    <property type="entry name" value="Homeodomain-like"/>
    <property type="match status" value="1"/>
</dbReference>
<name>A0A844YS48_9SPHN</name>
<evidence type="ECO:0000256" key="1">
    <source>
        <dbReference type="ARBA" id="ARBA00023015"/>
    </source>
</evidence>
<dbReference type="GO" id="GO:0043565">
    <property type="term" value="F:sequence-specific DNA binding"/>
    <property type="evidence" value="ECO:0007669"/>
    <property type="project" value="InterPro"/>
</dbReference>
<keyword evidence="3" id="KW-0804">Transcription</keyword>